<dbReference type="RefSeq" id="WP_072316530.1">
    <property type="nucleotide sequence ID" value="NZ_FPJE01000005.1"/>
</dbReference>
<gene>
    <name evidence="2" type="ORF">SAMN02927921_01290</name>
</gene>
<evidence type="ECO:0000313" key="2">
    <source>
        <dbReference type="EMBL" id="SFW34653.1"/>
    </source>
</evidence>
<dbReference type="PANTHER" id="PTHR43767">
    <property type="entry name" value="LONG-CHAIN-FATTY-ACID--COA LIGASE"/>
    <property type="match status" value="1"/>
</dbReference>
<feature type="domain" description="AMP-dependent synthetase/ligase" evidence="1">
    <location>
        <begin position="128"/>
        <end position="328"/>
    </location>
</feature>
<sequence length="464" mass="52524">MGLYDIIKANENLTFIDAGSGVSRSFGEIDGSLDIENLRSVVFIYNDNQLPAIETFLNFYRTDHVAALLGAGLHEEFKQHLETEYKPYYIYDPLRSRIPGYIRLDVSDAITLFRRWEKPEEYAIHPKIKVLMSTSGTTGSPKFVRISDDNLVHNASSILEYMPVSSDDVAPLNVPVNFVYGLSIFTTNCIRGGTIVCTDKDAFRKEFWTDFTKYGYTTLGGVPYFYEMLHRIGFFKKDYPSLKYLTHTGGMLNSQLIEVISDYSQKLGKRFFAQYGQTEASGRMAFLPPQDLGRKGSSIGVPIEGGRFEIDEETAELVYYGPNVSGGYASASSDLKFFETREKLYTGDRARKDEEGYYYIIGRIKRIVKLFGIRLNLDETELLLKNTFSGKTFICAGINDRFLAVLFTDQDIKKEDVMGVLKEKLNLHASSLKVLYIDNVPLTPNGKVNYPTITKWLESGDVVV</sequence>
<protein>
    <submittedName>
        <fullName evidence="2">AMP-binding enzyme</fullName>
    </submittedName>
</protein>
<dbReference type="AlphaFoldDB" id="A0A1K1NHB0"/>
<name>A0A1K1NHB0_9FLAO</name>
<dbReference type="OrthoDB" id="9765680at2"/>
<organism evidence="2 3">
    <name type="scientific">Sinomicrobium oceani</name>
    <dbReference type="NCBI Taxonomy" id="1150368"/>
    <lineage>
        <taxon>Bacteria</taxon>
        <taxon>Pseudomonadati</taxon>
        <taxon>Bacteroidota</taxon>
        <taxon>Flavobacteriia</taxon>
        <taxon>Flavobacteriales</taxon>
        <taxon>Flavobacteriaceae</taxon>
        <taxon>Sinomicrobium</taxon>
    </lineage>
</organism>
<dbReference type="InterPro" id="IPR042099">
    <property type="entry name" value="ANL_N_sf"/>
</dbReference>
<keyword evidence="3" id="KW-1185">Reference proteome</keyword>
<dbReference type="PANTHER" id="PTHR43767:SF1">
    <property type="entry name" value="NONRIBOSOMAL PEPTIDE SYNTHASE PES1 (EUROFUNG)-RELATED"/>
    <property type="match status" value="1"/>
</dbReference>
<reference evidence="2 3" key="1">
    <citation type="submission" date="2016-11" db="EMBL/GenBank/DDBJ databases">
        <authorList>
            <person name="Jaros S."/>
            <person name="Januszkiewicz K."/>
            <person name="Wedrychowicz H."/>
        </authorList>
    </citation>
    <scope>NUCLEOTIDE SEQUENCE [LARGE SCALE GENOMIC DNA]</scope>
    <source>
        <strain evidence="2 3">CGMCC 1.12145</strain>
    </source>
</reference>
<proteinExistence type="predicted"/>
<dbReference type="Pfam" id="PF00501">
    <property type="entry name" value="AMP-binding"/>
    <property type="match status" value="1"/>
</dbReference>
<dbReference type="SUPFAM" id="SSF56801">
    <property type="entry name" value="Acetyl-CoA synthetase-like"/>
    <property type="match status" value="1"/>
</dbReference>
<accession>A0A1K1NHB0</accession>
<dbReference type="InterPro" id="IPR000873">
    <property type="entry name" value="AMP-dep_synth/lig_dom"/>
</dbReference>
<evidence type="ECO:0000259" key="1">
    <source>
        <dbReference type="Pfam" id="PF00501"/>
    </source>
</evidence>
<dbReference type="EMBL" id="FPJE01000005">
    <property type="protein sequence ID" value="SFW34653.1"/>
    <property type="molecule type" value="Genomic_DNA"/>
</dbReference>
<dbReference type="InterPro" id="IPR050237">
    <property type="entry name" value="ATP-dep_AMP-bd_enzyme"/>
</dbReference>
<dbReference type="Gene3D" id="3.40.50.12780">
    <property type="entry name" value="N-terminal domain of ligase-like"/>
    <property type="match status" value="1"/>
</dbReference>
<dbReference type="Proteomes" id="UP000182248">
    <property type="component" value="Unassembled WGS sequence"/>
</dbReference>
<dbReference type="STRING" id="1150368.SAMN02927921_01290"/>
<evidence type="ECO:0000313" key="3">
    <source>
        <dbReference type="Proteomes" id="UP000182248"/>
    </source>
</evidence>